<dbReference type="GO" id="GO:0003676">
    <property type="term" value="F:nucleic acid binding"/>
    <property type="evidence" value="ECO:0007669"/>
    <property type="project" value="InterPro"/>
</dbReference>
<proteinExistence type="predicted"/>
<dbReference type="EMBL" id="QGKX02000095">
    <property type="protein sequence ID" value="KAF3573983.1"/>
    <property type="molecule type" value="Genomic_DNA"/>
</dbReference>
<dbReference type="InterPro" id="IPR002156">
    <property type="entry name" value="RNaseH_domain"/>
</dbReference>
<dbReference type="Pfam" id="PF13456">
    <property type="entry name" value="RVT_3"/>
    <property type="match status" value="1"/>
</dbReference>
<comment type="caution">
    <text evidence="2">The sequence shown here is derived from an EMBL/GenBank/DDBJ whole genome shotgun (WGS) entry which is preliminary data.</text>
</comment>
<protein>
    <recommendedName>
        <fullName evidence="1">RNase H type-1 domain-containing protein</fullName>
    </recommendedName>
</protein>
<sequence>MDQISYIPKSTTLTTYTHSFMVGNIQDGRGGGGWVLRNERGVVILHSRRAFSGLFNKDEANFEILKWVVESMRSHRISNVIISGDLEAMFGAISRPDAWPSFLFYVGEIERELVGTSGIIFQKVSREENRGAMLIAQSVTRKGLTQSYVSRGHPNWFCNGARHHDPLYGIWSFRQFATALLCVVLGL</sequence>
<dbReference type="Proteomes" id="UP000712600">
    <property type="component" value="Unassembled WGS sequence"/>
</dbReference>
<dbReference type="GO" id="GO:0004523">
    <property type="term" value="F:RNA-DNA hybrid ribonuclease activity"/>
    <property type="evidence" value="ECO:0007669"/>
    <property type="project" value="InterPro"/>
</dbReference>
<evidence type="ECO:0000313" key="2">
    <source>
        <dbReference type="EMBL" id="KAF3573983.1"/>
    </source>
</evidence>
<gene>
    <name evidence="2" type="ORF">F2Q69_00063795</name>
</gene>
<evidence type="ECO:0000259" key="1">
    <source>
        <dbReference type="Pfam" id="PF13456"/>
    </source>
</evidence>
<accession>A0A8S9RM54</accession>
<organism evidence="2 3">
    <name type="scientific">Brassica cretica</name>
    <name type="common">Mustard</name>
    <dbReference type="NCBI Taxonomy" id="69181"/>
    <lineage>
        <taxon>Eukaryota</taxon>
        <taxon>Viridiplantae</taxon>
        <taxon>Streptophyta</taxon>
        <taxon>Embryophyta</taxon>
        <taxon>Tracheophyta</taxon>
        <taxon>Spermatophyta</taxon>
        <taxon>Magnoliopsida</taxon>
        <taxon>eudicotyledons</taxon>
        <taxon>Gunneridae</taxon>
        <taxon>Pentapetalae</taxon>
        <taxon>rosids</taxon>
        <taxon>malvids</taxon>
        <taxon>Brassicales</taxon>
        <taxon>Brassicaceae</taxon>
        <taxon>Brassiceae</taxon>
        <taxon>Brassica</taxon>
    </lineage>
</organism>
<evidence type="ECO:0000313" key="3">
    <source>
        <dbReference type="Proteomes" id="UP000712600"/>
    </source>
</evidence>
<dbReference type="AlphaFoldDB" id="A0A8S9RM54"/>
<feature type="domain" description="RNase H type-1" evidence="1">
    <location>
        <begin position="25"/>
        <end position="138"/>
    </location>
</feature>
<reference evidence="2" key="1">
    <citation type="submission" date="2019-12" db="EMBL/GenBank/DDBJ databases">
        <title>Genome sequencing and annotation of Brassica cretica.</title>
        <authorList>
            <person name="Studholme D.J."/>
            <person name="Sarris P."/>
        </authorList>
    </citation>
    <scope>NUCLEOTIDE SEQUENCE</scope>
    <source>
        <strain evidence="2">PFS-109/04</strain>
        <tissue evidence="2">Leaf</tissue>
    </source>
</reference>
<name>A0A8S9RM54_BRACR</name>